<evidence type="ECO:0000256" key="8">
    <source>
        <dbReference type="ARBA" id="ARBA00022982"/>
    </source>
</evidence>
<feature type="transmembrane region" description="Helical" evidence="12">
    <location>
        <begin position="191"/>
        <end position="212"/>
    </location>
</feature>
<dbReference type="PANTHER" id="PTHR30365:SF15">
    <property type="entry name" value="CYTOCHROME BD UBIQUINOL OXIDASE SUBUNIT 1"/>
    <property type="match status" value="1"/>
</dbReference>
<evidence type="ECO:0000256" key="6">
    <source>
        <dbReference type="ARBA" id="ARBA00022692"/>
    </source>
</evidence>
<feature type="transmembrane region" description="Helical" evidence="12">
    <location>
        <begin position="58"/>
        <end position="76"/>
    </location>
</feature>
<comment type="similarity">
    <text evidence="2 12">Belongs to the cytochrome ubiquinol oxidase subunit 1 family.</text>
</comment>
<feature type="transmembrane region" description="Helical" evidence="12">
    <location>
        <begin position="132"/>
        <end position="150"/>
    </location>
</feature>
<keyword evidence="6 12" id="KW-0812">Transmembrane</keyword>
<evidence type="ECO:0000256" key="7">
    <source>
        <dbReference type="ARBA" id="ARBA00022723"/>
    </source>
</evidence>
<keyword evidence="9 12" id="KW-1133">Transmembrane helix</keyword>
<accession>A0ABY4P9C9</accession>
<evidence type="ECO:0000256" key="1">
    <source>
        <dbReference type="ARBA" id="ARBA00004651"/>
    </source>
</evidence>
<dbReference type="Pfam" id="PF01654">
    <property type="entry name" value="Cyt_bd_oxida_I"/>
    <property type="match status" value="1"/>
</dbReference>
<keyword evidence="10 12" id="KW-0408">Iron</keyword>
<reference evidence="13" key="1">
    <citation type="journal article" date="2022" name="Int. J. Syst. Evol. Microbiol.">
        <title>Apilactobacillus apisilvae sp. nov., Nicolia spurrieriana gen. nov. sp. nov., Bombilactobacillus folatiphilus sp. nov. and Bombilactobacillus thymidiniphilus sp. nov., four new lactic acid bacterial isolates from stingless bees Tetragonula carbonaria and Austroplebeia australis.</title>
        <authorList>
            <person name="Oliphant S.A."/>
            <person name="Watson-Haigh N.S."/>
            <person name="Sumby K.M."/>
            <person name="Gardner J."/>
            <person name="Groom S."/>
            <person name="Jiranek V."/>
        </authorList>
    </citation>
    <scope>NUCLEOTIDE SEQUENCE</scope>
    <source>
        <strain evidence="13">SG4_D2</strain>
    </source>
</reference>
<evidence type="ECO:0000256" key="4">
    <source>
        <dbReference type="ARBA" id="ARBA00022475"/>
    </source>
</evidence>
<feature type="transmembrane region" description="Helical" evidence="12">
    <location>
        <begin position="346"/>
        <end position="369"/>
    </location>
</feature>
<keyword evidence="8 12" id="KW-0249">Electron transport</keyword>
<keyword evidence="14" id="KW-1185">Reference proteome</keyword>
<evidence type="ECO:0000256" key="12">
    <source>
        <dbReference type="PIRNR" id="PIRNR006446"/>
    </source>
</evidence>
<feature type="transmembrane region" description="Helical" evidence="12">
    <location>
        <begin position="224"/>
        <end position="243"/>
    </location>
</feature>
<name>A0ABY4P9C9_9LACO</name>
<keyword evidence="5 12" id="KW-0349">Heme</keyword>
<dbReference type="RefSeq" id="WP_249514419.1">
    <property type="nucleotide sequence ID" value="NZ_CP093366.1"/>
</dbReference>
<evidence type="ECO:0000256" key="2">
    <source>
        <dbReference type="ARBA" id="ARBA00009819"/>
    </source>
</evidence>
<dbReference type="PIRSF" id="PIRSF006446">
    <property type="entry name" value="Cyt_quinol_oxidase_1"/>
    <property type="match status" value="1"/>
</dbReference>
<dbReference type="InterPro" id="IPR002585">
    <property type="entry name" value="Cyt-d_ubiquinol_oxidase_su_1"/>
</dbReference>
<keyword evidence="3 12" id="KW-0813">Transport</keyword>
<dbReference type="Proteomes" id="UP000831495">
    <property type="component" value="Chromosome"/>
</dbReference>
<keyword evidence="7 12" id="KW-0479">Metal-binding</keyword>
<feature type="transmembrane region" description="Helical" evidence="12">
    <location>
        <begin position="96"/>
        <end position="120"/>
    </location>
</feature>
<evidence type="ECO:0000313" key="13">
    <source>
        <dbReference type="EMBL" id="UQS82149.1"/>
    </source>
</evidence>
<keyword evidence="4 12" id="KW-1003">Cell membrane</keyword>
<evidence type="ECO:0000256" key="3">
    <source>
        <dbReference type="ARBA" id="ARBA00022448"/>
    </source>
</evidence>
<feature type="transmembrane region" description="Helical" evidence="12">
    <location>
        <begin position="381"/>
        <end position="403"/>
    </location>
</feature>
<proteinExistence type="inferred from homology"/>
<evidence type="ECO:0000256" key="5">
    <source>
        <dbReference type="ARBA" id="ARBA00022617"/>
    </source>
</evidence>
<feature type="transmembrane region" description="Helical" evidence="12">
    <location>
        <begin position="433"/>
        <end position="454"/>
    </location>
</feature>
<evidence type="ECO:0000256" key="11">
    <source>
        <dbReference type="ARBA" id="ARBA00023136"/>
    </source>
</evidence>
<evidence type="ECO:0000313" key="14">
    <source>
        <dbReference type="Proteomes" id="UP000831495"/>
    </source>
</evidence>
<dbReference type="EMBL" id="CP093366">
    <property type="protein sequence ID" value="UQS82149.1"/>
    <property type="molecule type" value="Genomic_DNA"/>
</dbReference>
<keyword evidence="11 12" id="KW-0472">Membrane</keyword>
<dbReference type="PANTHER" id="PTHR30365">
    <property type="entry name" value="CYTOCHROME D UBIQUINOL OXIDASE"/>
    <property type="match status" value="1"/>
</dbReference>
<protein>
    <submittedName>
        <fullName evidence="13">Cytochrome ubiquinol oxidase subunit I</fullName>
    </submittedName>
</protein>
<comment type="subcellular location">
    <subcellularLocation>
        <location evidence="1">Cell membrane</location>
        <topology evidence="1">Multi-pass membrane protein</topology>
    </subcellularLocation>
</comment>
<organism evidence="13 14">
    <name type="scientific">Bombilactobacillus folatiphilus</name>
    <dbReference type="NCBI Taxonomy" id="2923362"/>
    <lineage>
        <taxon>Bacteria</taxon>
        <taxon>Bacillati</taxon>
        <taxon>Bacillota</taxon>
        <taxon>Bacilli</taxon>
        <taxon>Lactobacillales</taxon>
        <taxon>Lactobacillaceae</taxon>
        <taxon>Bombilactobacillus</taxon>
    </lineage>
</organism>
<sequence>MVTLGLSLLSLARLQFAMTTIFHFFFVPFSIGLGFLVAIMETIYAIKKEDIYKKMAQFWGKIFLLSFAVGIVTGLIQEFQFGMNWSNYSRFMGDIFGAPLAIEALLAFFMESTFIGVWMFTWDRFKPGIHALFIWLVSIGTMLSAIWILTANSFMQHPTGFTINAKTHHAQMTNFGQVLGNPQLWRVFPHLILGAFVLGAFVIAGMSAWGLIRKQKDKQFFKKSLRFGLWFGLVASIGVMIAGDFQTQEIIKDQPMKFAATEGEYENTGSPASWKIVATFDTKAHKTTHEISVPYMLSLLAYHKPEGSVKGMNTINRELRQKFAHNKSQSIRDIKNFYVPTTALFWSFRVMAGFGALFALVALVGLFFTRPKNNIIEKQRWFLYIVGLTMWCPFIANTAGWLITELGRYPWIVYGLYTIADAVSPSTTVGQLVFSNIVFFLLFASLGGVLIYYARQTLHKGLDAIDGPSATQKDIPTADPFAKEAFD</sequence>
<evidence type="ECO:0000256" key="9">
    <source>
        <dbReference type="ARBA" id="ARBA00022989"/>
    </source>
</evidence>
<evidence type="ECO:0000256" key="10">
    <source>
        <dbReference type="ARBA" id="ARBA00023004"/>
    </source>
</evidence>
<gene>
    <name evidence="13" type="ORF">MOO45_00155</name>
</gene>